<comment type="similarity">
    <text evidence="2">Belongs to the ABC-2 integral membrane protein family.</text>
</comment>
<dbReference type="GO" id="GO:0140359">
    <property type="term" value="F:ABC-type transporter activity"/>
    <property type="evidence" value="ECO:0007669"/>
    <property type="project" value="InterPro"/>
</dbReference>
<proteinExistence type="inferred from homology"/>
<dbReference type="InterPro" id="IPR013525">
    <property type="entry name" value="ABC2_TM"/>
</dbReference>
<evidence type="ECO:0000256" key="2">
    <source>
        <dbReference type="ARBA" id="ARBA00007783"/>
    </source>
</evidence>
<comment type="subcellular location">
    <subcellularLocation>
        <location evidence="1">Cell membrane</location>
        <topology evidence="1">Multi-pass membrane protein</topology>
    </subcellularLocation>
</comment>
<evidence type="ECO:0000259" key="9">
    <source>
        <dbReference type="PROSITE" id="PS51012"/>
    </source>
</evidence>
<evidence type="ECO:0000256" key="6">
    <source>
        <dbReference type="ARBA" id="ARBA00022989"/>
    </source>
</evidence>
<dbReference type="EMBL" id="MTJL01000005">
    <property type="protein sequence ID" value="OMI09087.1"/>
    <property type="molecule type" value="Genomic_DNA"/>
</dbReference>
<keyword evidence="6 8" id="KW-1133">Transmembrane helix</keyword>
<dbReference type="Pfam" id="PF12698">
    <property type="entry name" value="ABC2_membrane_3"/>
    <property type="match status" value="1"/>
</dbReference>
<reference evidence="10 11" key="1">
    <citation type="submission" date="2017-01" db="EMBL/GenBank/DDBJ databases">
        <title>Bacillus phylogenomics.</title>
        <authorList>
            <person name="Dunlap C."/>
        </authorList>
    </citation>
    <scope>NUCLEOTIDE SEQUENCE [LARGE SCALE GENOMIC DNA]</scope>
    <source>
        <strain evidence="10 11">NRRL B-41282</strain>
    </source>
</reference>
<name>A0A1R1S1B9_9BACI</name>
<evidence type="ECO:0000256" key="1">
    <source>
        <dbReference type="ARBA" id="ARBA00004651"/>
    </source>
</evidence>
<evidence type="ECO:0000313" key="11">
    <source>
        <dbReference type="Proteomes" id="UP000187367"/>
    </source>
</evidence>
<feature type="transmembrane region" description="Helical" evidence="8">
    <location>
        <begin position="227"/>
        <end position="254"/>
    </location>
</feature>
<dbReference type="InterPro" id="IPR047817">
    <property type="entry name" value="ABC2_TM_bact-type"/>
</dbReference>
<evidence type="ECO:0000256" key="8">
    <source>
        <dbReference type="SAM" id="Phobius"/>
    </source>
</evidence>
<feature type="transmembrane region" description="Helical" evidence="8">
    <location>
        <begin position="187"/>
        <end position="206"/>
    </location>
</feature>
<keyword evidence="7 8" id="KW-0472">Membrane</keyword>
<feature type="transmembrane region" description="Helical" evidence="8">
    <location>
        <begin position="299"/>
        <end position="321"/>
    </location>
</feature>
<accession>A0A1R1S1B9</accession>
<evidence type="ECO:0000256" key="5">
    <source>
        <dbReference type="ARBA" id="ARBA00022692"/>
    </source>
</evidence>
<dbReference type="OrthoDB" id="266913at2"/>
<dbReference type="RefSeq" id="WP_076759455.1">
    <property type="nucleotide sequence ID" value="NZ_JARMMH010000011.1"/>
</dbReference>
<dbReference type="Proteomes" id="UP000187367">
    <property type="component" value="Unassembled WGS sequence"/>
</dbReference>
<dbReference type="PANTHER" id="PTHR30294">
    <property type="entry name" value="MEMBRANE COMPONENT OF ABC TRANSPORTER YHHJ-RELATED"/>
    <property type="match status" value="1"/>
</dbReference>
<feature type="transmembrane region" description="Helical" evidence="8">
    <location>
        <begin position="349"/>
        <end position="369"/>
    </location>
</feature>
<gene>
    <name evidence="10" type="ORF">BW143_03335</name>
</gene>
<feature type="transmembrane region" description="Helical" evidence="8">
    <location>
        <begin position="266"/>
        <end position="287"/>
    </location>
</feature>
<dbReference type="PANTHER" id="PTHR30294:SF45">
    <property type="entry name" value="LINEARMYCIN RESISTANCE PERMEASE PROTEIN LNRN"/>
    <property type="match status" value="1"/>
</dbReference>
<sequence>MKEMLWLVKNTLNVTFKKKINIILFLFLPLIGIFISLLMNDVGEKTNVTVGIVDYDGSQLTADTAAFLKGLDHVNVSKVNASKAKSQIASGELDCVITFDKGFTQSVIDGKPDHIGIASIKGAEITGFVKSFLYHYIDNIAAIGKTAQGDQQQFKNMYTNYQNSKVSLTSHKLEDSEKNKSMTDRTVGFLLMAMLFSAGSLTELLVKEKENRTYFRLLTTPITAKQYVLSNIAVSMLVITFQIFFTLVMMKYVFYIETGIPFWEMAAILLIFALSAVGLALITVVFASSSKSAGALRNLIFMPTIMLSGCFWPIEIMPSFVQRIADFFPQKWVLETFAKLQEGQHLPSLYLNIMVLFAFAACFFLIVIYKFQRNNDVRNFA</sequence>
<evidence type="ECO:0000313" key="10">
    <source>
        <dbReference type="EMBL" id="OMI09087.1"/>
    </source>
</evidence>
<dbReference type="PROSITE" id="PS51012">
    <property type="entry name" value="ABC_TM2"/>
    <property type="match status" value="1"/>
</dbReference>
<dbReference type="InterPro" id="IPR051449">
    <property type="entry name" value="ABC-2_transporter_component"/>
</dbReference>
<protein>
    <submittedName>
        <fullName evidence="10">ABC transporter permease</fullName>
    </submittedName>
</protein>
<keyword evidence="3" id="KW-0813">Transport</keyword>
<evidence type="ECO:0000256" key="4">
    <source>
        <dbReference type="ARBA" id="ARBA00022475"/>
    </source>
</evidence>
<keyword evidence="4" id="KW-1003">Cell membrane</keyword>
<evidence type="ECO:0000256" key="7">
    <source>
        <dbReference type="ARBA" id="ARBA00023136"/>
    </source>
</evidence>
<keyword evidence="5 8" id="KW-0812">Transmembrane</keyword>
<feature type="domain" description="ABC transmembrane type-2" evidence="9">
    <location>
        <begin position="151"/>
        <end position="374"/>
    </location>
</feature>
<organism evidence="10 11">
    <name type="scientific">Bacillus swezeyi</name>
    <dbReference type="NCBI Taxonomy" id="1925020"/>
    <lineage>
        <taxon>Bacteria</taxon>
        <taxon>Bacillati</taxon>
        <taxon>Bacillota</taxon>
        <taxon>Bacilli</taxon>
        <taxon>Bacillales</taxon>
        <taxon>Bacillaceae</taxon>
        <taxon>Bacillus</taxon>
    </lineage>
</organism>
<dbReference type="AlphaFoldDB" id="A0A1R1S1B9"/>
<comment type="caution">
    <text evidence="10">The sequence shown here is derived from an EMBL/GenBank/DDBJ whole genome shotgun (WGS) entry which is preliminary data.</text>
</comment>
<feature type="transmembrane region" description="Helical" evidence="8">
    <location>
        <begin position="20"/>
        <end position="39"/>
    </location>
</feature>
<accession>A0A1R1QWR5</accession>
<evidence type="ECO:0000256" key="3">
    <source>
        <dbReference type="ARBA" id="ARBA00022448"/>
    </source>
</evidence>
<keyword evidence="11" id="KW-1185">Reference proteome</keyword>
<dbReference type="GO" id="GO:0005886">
    <property type="term" value="C:plasma membrane"/>
    <property type="evidence" value="ECO:0007669"/>
    <property type="project" value="UniProtKB-SubCell"/>
</dbReference>
<dbReference type="Gene3D" id="3.40.1710.10">
    <property type="entry name" value="abc type-2 transporter like domain"/>
    <property type="match status" value="1"/>
</dbReference>